<dbReference type="Proteomes" id="UP000002417">
    <property type="component" value="Chromosome"/>
</dbReference>
<dbReference type="InterPro" id="IPR017871">
    <property type="entry name" value="ABC_transporter-like_CS"/>
</dbReference>
<evidence type="ECO:0000313" key="12">
    <source>
        <dbReference type="EMBL" id="ABS68020.1"/>
    </source>
</evidence>
<dbReference type="GO" id="GO:0005524">
    <property type="term" value="F:ATP binding"/>
    <property type="evidence" value="ECO:0007669"/>
    <property type="project" value="UniProtKB-KW"/>
</dbReference>
<evidence type="ECO:0000256" key="5">
    <source>
        <dbReference type="ARBA" id="ARBA00022496"/>
    </source>
</evidence>
<name>A7IJ27_XANP2</name>
<protein>
    <submittedName>
        <fullName evidence="12">ABC transporter related</fullName>
    </submittedName>
</protein>
<keyword evidence="4" id="KW-1003">Cell membrane</keyword>
<dbReference type="PANTHER" id="PTHR42771">
    <property type="entry name" value="IRON(3+)-HYDROXAMATE IMPORT ATP-BINDING PROTEIN FHUC"/>
    <property type="match status" value="1"/>
</dbReference>
<dbReference type="InterPro" id="IPR027417">
    <property type="entry name" value="P-loop_NTPase"/>
</dbReference>
<dbReference type="EMBL" id="CP000781">
    <property type="protein sequence ID" value="ABS68020.1"/>
    <property type="molecule type" value="Genomic_DNA"/>
</dbReference>
<evidence type="ECO:0000256" key="9">
    <source>
        <dbReference type="ARBA" id="ARBA00023065"/>
    </source>
</evidence>
<keyword evidence="10" id="KW-0472">Membrane</keyword>
<evidence type="ECO:0000313" key="13">
    <source>
        <dbReference type="Proteomes" id="UP000002417"/>
    </source>
</evidence>
<dbReference type="InterPro" id="IPR003439">
    <property type="entry name" value="ABC_transporter-like_ATP-bd"/>
</dbReference>
<dbReference type="Gene3D" id="3.40.50.300">
    <property type="entry name" value="P-loop containing nucleotide triphosphate hydrolases"/>
    <property type="match status" value="1"/>
</dbReference>
<dbReference type="Pfam" id="PF00005">
    <property type="entry name" value="ABC_tran"/>
    <property type="match status" value="1"/>
</dbReference>
<dbReference type="CDD" id="cd03214">
    <property type="entry name" value="ABC_Iron-Siderophores_B12_Hemin"/>
    <property type="match status" value="1"/>
</dbReference>
<dbReference type="PROSITE" id="PS50893">
    <property type="entry name" value="ABC_TRANSPORTER_2"/>
    <property type="match status" value="1"/>
</dbReference>
<dbReference type="GO" id="GO:0016887">
    <property type="term" value="F:ATP hydrolysis activity"/>
    <property type="evidence" value="ECO:0007669"/>
    <property type="project" value="InterPro"/>
</dbReference>
<dbReference type="InterPro" id="IPR051535">
    <property type="entry name" value="Siderophore_ABC-ATPase"/>
</dbReference>
<dbReference type="PhylomeDB" id="A7IJ27"/>
<accession>A7IJ27</accession>
<dbReference type="SMART" id="SM00382">
    <property type="entry name" value="AAA"/>
    <property type="match status" value="1"/>
</dbReference>
<keyword evidence="13" id="KW-1185">Reference proteome</keyword>
<keyword evidence="5" id="KW-0410">Iron transport</keyword>
<reference evidence="12 13" key="1">
    <citation type="submission" date="2007-07" db="EMBL/GenBank/DDBJ databases">
        <title>Complete sequence of chromosome of Xanthobacter autotrophicus Py2.</title>
        <authorList>
            <consortium name="US DOE Joint Genome Institute"/>
            <person name="Copeland A."/>
            <person name="Lucas S."/>
            <person name="Lapidus A."/>
            <person name="Barry K."/>
            <person name="Glavina del Rio T."/>
            <person name="Hammon N."/>
            <person name="Israni S."/>
            <person name="Dalin E."/>
            <person name="Tice H."/>
            <person name="Pitluck S."/>
            <person name="Sims D."/>
            <person name="Brettin T."/>
            <person name="Bruce D."/>
            <person name="Detter J.C."/>
            <person name="Han C."/>
            <person name="Tapia R."/>
            <person name="Brainard J."/>
            <person name="Schmutz J."/>
            <person name="Larimer F."/>
            <person name="Land M."/>
            <person name="Hauser L."/>
            <person name="Kyrpides N."/>
            <person name="Kim E."/>
            <person name="Ensigns S.A."/>
            <person name="Richardson P."/>
        </authorList>
    </citation>
    <scope>NUCLEOTIDE SEQUENCE [LARGE SCALE GENOMIC DNA]</scope>
    <source>
        <strain evidence="13">ATCC BAA-1158 / Py2</strain>
    </source>
</reference>
<keyword evidence="7" id="KW-0067">ATP-binding</keyword>
<dbReference type="GO" id="GO:0005886">
    <property type="term" value="C:plasma membrane"/>
    <property type="evidence" value="ECO:0007669"/>
    <property type="project" value="UniProtKB-SubCell"/>
</dbReference>
<sequence length="274" mass="28945">MVGDLQTAGELRAEAGEPKGFALEGVGFAAEGRPLLRDVSFTLTPGKVVGIIGHNGSGKSTLLKLLARQQAPSAGTLFLDGQSLASWSSRAFARMVAYLPQTPPSAGALKVRELVACGRYPWHGALGRKTARDGAAVETALALADVGGFADRLVETLSGGERQRAWLAMLVAQEARYLLLDEPTAALDVAHQVEVMALARRLGHEHGLGVALVLHDVNMAARYCDELVALRGGRLLMRGPPDQVVTAEALAEIYGIPMAVMAHPVGGWPVSFVR</sequence>
<evidence type="ECO:0000256" key="6">
    <source>
        <dbReference type="ARBA" id="ARBA00022741"/>
    </source>
</evidence>
<gene>
    <name evidence="12" type="ordered locus">Xaut_2780</name>
</gene>
<keyword evidence="3" id="KW-0813">Transport</keyword>
<dbReference type="PANTHER" id="PTHR42771:SF2">
    <property type="entry name" value="IRON(3+)-HYDROXAMATE IMPORT ATP-BINDING PROTEIN FHUC"/>
    <property type="match status" value="1"/>
</dbReference>
<evidence type="ECO:0000256" key="10">
    <source>
        <dbReference type="ARBA" id="ARBA00023136"/>
    </source>
</evidence>
<dbReference type="HOGENOM" id="CLU_000604_1_11_5"/>
<dbReference type="SUPFAM" id="SSF52540">
    <property type="entry name" value="P-loop containing nucleoside triphosphate hydrolases"/>
    <property type="match status" value="1"/>
</dbReference>
<evidence type="ECO:0000256" key="7">
    <source>
        <dbReference type="ARBA" id="ARBA00022840"/>
    </source>
</evidence>
<dbReference type="AlphaFoldDB" id="A7IJ27"/>
<evidence type="ECO:0000256" key="2">
    <source>
        <dbReference type="ARBA" id="ARBA00005417"/>
    </source>
</evidence>
<evidence type="ECO:0000256" key="1">
    <source>
        <dbReference type="ARBA" id="ARBA00004202"/>
    </source>
</evidence>
<dbReference type="eggNOG" id="COG1120">
    <property type="taxonomic scope" value="Bacteria"/>
</dbReference>
<evidence type="ECO:0000256" key="3">
    <source>
        <dbReference type="ARBA" id="ARBA00022448"/>
    </source>
</evidence>
<dbReference type="GO" id="GO:0006826">
    <property type="term" value="P:iron ion transport"/>
    <property type="evidence" value="ECO:0007669"/>
    <property type="project" value="UniProtKB-KW"/>
</dbReference>
<dbReference type="STRING" id="78245.Xaut_2780"/>
<evidence type="ECO:0000256" key="4">
    <source>
        <dbReference type="ARBA" id="ARBA00022475"/>
    </source>
</evidence>
<dbReference type="InterPro" id="IPR003593">
    <property type="entry name" value="AAA+_ATPase"/>
</dbReference>
<dbReference type="FunFam" id="3.40.50.300:FF:000134">
    <property type="entry name" value="Iron-enterobactin ABC transporter ATP-binding protein"/>
    <property type="match status" value="1"/>
</dbReference>
<keyword evidence="9" id="KW-0406">Ion transport</keyword>
<dbReference type="PROSITE" id="PS00211">
    <property type="entry name" value="ABC_TRANSPORTER_1"/>
    <property type="match status" value="1"/>
</dbReference>
<comment type="similarity">
    <text evidence="2">Belongs to the ABC transporter superfamily.</text>
</comment>
<organism evidence="12 13">
    <name type="scientific">Xanthobacter autotrophicus (strain ATCC BAA-1158 / Py2)</name>
    <dbReference type="NCBI Taxonomy" id="78245"/>
    <lineage>
        <taxon>Bacteria</taxon>
        <taxon>Pseudomonadati</taxon>
        <taxon>Pseudomonadota</taxon>
        <taxon>Alphaproteobacteria</taxon>
        <taxon>Hyphomicrobiales</taxon>
        <taxon>Xanthobacteraceae</taxon>
        <taxon>Xanthobacter</taxon>
    </lineage>
</organism>
<feature type="domain" description="ABC transporter" evidence="11">
    <location>
        <begin position="21"/>
        <end position="257"/>
    </location>
</feature>
<dbReference type="OrthoDB" id="9810077at2"/>
<dbReference type="KEGG" id="xau:Xaut_2780"/>
<evidence type="ECO:0000256" key="8">
    <source>
        <dbReference type="ARBA" id="ARBA00023004"/>
    </source>
</evidence>
<keyword evidence="6" id="KW-0547">Nucleotide-binding</keyword>
<evidence type="ECO:0000259" key="11">
    <source>
        <dbReference type="PROSITE" id="PS50893"/>
    </source>
</evidence>
<keyword evidence="8" id="KW-0408">Iron</keyword>
<comment type="subcellular location">
    <subcellularLocation>
        <location evidence="1">Cell membrane</location>
        <topology evidence="1">Peripheral membrane protein</topology>
    </subcellularLocation>
</comment>
<proteinExistence type="inferred from homology"/>